<reference evidence="1 2" key="1">
    <citation type="submission" date="2018-06" db="EMBL/GenBank/DDBJ databases">
        <title>Echinicola strongylocentroti sp. nov., isolated from a sea urchin Strongylocentrotus intermedius.</title>
        <authorList>
            <person name="Bae S.S."/>
        </authorList>
    </citation>
    <scope>NUCLEOTIDE SEQUENCE [LARGE SCALE GENOMIC DNA]</scope>
    <source>
        <strain evidence="1 2">MEBiC08714</strain>
    </source>
</reference>
<dbReference type="EMBL" id="CP030041">
    <property type="protein sequence ID" value="AWW32203.1"/>
    <property type="molecule type" value="Genomic_DNA"/>
</dbReference>
<dbReference type="InterPro" id="IPR002591">
    <property type="entry name" value="Phosphodiest/P_Trfase"/>
</dbReference>
<gene>
    <name evidence="1" type="ORF">DN752_19805</name>
</gene>
<evidence type="ECO:0000313" key="1">
    <source>
        <dbReference type="EMBL" id="AWW32203.1"/>
    </source>
</evidence>
<protein>
    <submittedName>
        <fullName evidence="1">Nucleotide pyrophosphatase</fullName>
    </submittedName>
</protein>
<accession>A0A2Z4IPC5</accession>
<dbReference type="Pfam" id="PF01663">
    <property type="entry name" value="Phosphodiest"/>
    <property type="match status" value="1"/>
</dbReference>
<organism evidence="1 2">
    <name type="scientific">Echinicola strongylocentroti</name>
    <dbReference type="NCBI Taxonomy" id="1795355"/>
    <lineage>
        <taxon>Bacteria</taxon>
        <taxon>Pseudomonadati</taxon>
        <taxon>Bacteroidota</taxon>
        <taxon>Cytophagia</taxon>
        <taxon>Cytophagales</taxon>
        <taxon>Cyclobacteriaceae</taxon>
        <taxon>Echinicola</taxon>
    </lineage>
</organism>
<evidence type="ECO:0000313" key="2">
    <source>
        <dbReference type="Proteomes" id="UP000248688"/>
    </source>
</evidence>
<name>A0A2Z4IPC5_9BACT</name>
<dbReference type="GO" id="GO:0016787">
    <property type="term" value="F:hydrolase activity"/>
    <property type="evidence" value="ECO:0007669"/>
    <property type="project" value="UniProtKB-ARBA"/>
</dbReference>
<dbReference type="Gene3D" id="3.40.720.10">
    <property type="entry name" value="Alkaline Phosphatase, subunit A"/>
    <property type="match status" value="1"/>
</dbReference>
<dbReference type="AlphaFoldDB" id="A0A2Z4IPC5"/>
<dbReference type="RefSeq" id="WP_112785576.1">
    <property type="nucleotide sequence ID" value="NZ_CP030041.1"/>
</dbReference>
<dbReference type="OrthoDB" id="279982at2"/>
<keyword evidence="2" id="KW-1185">Reference proteome</keyword>
<dbReference type="Proteomes" id="UP000248688">
    <property type="component" value="Chromosome"/>
</dbReference>
<dbReference type="CDD" id="cd00016">
    <property type="entry name" value="ALP_like"/>
    <property type="match status" value="1"/>
</dbReference>
<dbReference type="InterPro" id="IPR017850">
    <property type="entry name" value="Alkaline_phosphatase_core_sf"/>
</dbReference>
<dbReference type="PANTHER" id="PTHR10151">
    <property type="entry name" value="ECTONUCLEOTIDE PYROPHOSPHATASE/PHOSPHODIESTERASE"/>
    <property type="match status" value="1"/>
</dbReference>
<dbReference type="KEGG" id="est:DN752_19805"/>
<dbReference type="PROSITE" id="PS51257">
    <property type="entry name" value="PROKAR_LIPOPROTEIN"/>
    <property type="match status" value="1"/>
</dbReference>
<proteinExistence type="predicted"/>
<sequence length="309" mass="34584">MKPLSGNCIALVLSISFVLLFVGCSTEKKSPKRVILLGLDGLSVEGFQTAAHPNIDSLFEDGVISFNTRTVMPSVTLPNWTSHLTAAGPEQHGVFENGWKKENHSLEPQEMDAEGYFPSIFKIVKDQVPNIKTAYYYNWKSLINPINQTYLDEVNFEENDEYSENYQAALDFIENNKSLPTLTFLYSVHVDHAGHRHQWMSPEYITAIEEVDNKIGEFVKQLKAKGLYQNTHFLLFTDHGGVGNGHGGTSPQEMEVPWMIKGPGIKKGFELTTPNSNTNTAAIIAHLFDIAQTPEAWIGKVPDEIIQDK</sequence>
<dbReference type="SUPFAM" id="SSF53649">
    <property type="entry name" value="Alkaline phosphatase-like"/>
    <property type="match status" value="1"/>
</dbReference>
<dbReference type="PANTHER" id="PTHR10151:SF120">
    <property type="entry name" value="BIS(5'-ADENOSYL)-TRIPHOSPHATASE"/>
    <property type="match status" value="1"/>
</dbReference>